<organism evidence="2">
    <name type="scientific">Tanacetum cinerariifolium</name>
    <name type="common">Dalmatian daisy</name>
    <name type="synonym">Chrysanthemum cinerariifolium</name>
    <dbReference type="NCBI Taxonomy" id="118510"/>
    <lineage>
        <taxon>Eukaryota</taxon>
        <taxon>Viridiplantae</taxon>
        <taxon>Streptophyta</taxon>
        <taxon>Embryophyta</taxon>
        <taxon>Tracheophyta</taxon>
        <taxon>Spermatophyta</taxon>
        <taxon>Magnoliopsida</taxon>
        <taxon>eudicotyledons</taxon>
        <taxon>Gunneridae</taxon>
        <taxon>Pentapetalae</taxon>
        <taxon>asterids</taxon>
        <taxon>campanulids</taxon>
        <taxon>Asterales</taxon>
        <taxon>Asteraceae</taxon>
        <taxon>Asteroideae</taxon>
        <taxon>Anthemideae</taxon>
        <taxon>Anthemidinae</taxon>
        <taxon>Tanacetum</taxon>
    </lineage>
</organism>
<evidence type="ECO:0000256" key="1">
    <source>
        <dbReference type="SAM" id="MobiDB-lite"/>
    </source>
</evidence>
<comment type="caution">
    <text evidence="2">The sequence shown here is derived from an EMBL/GenBank/DDBJ whole genome shotgun (WGS) entry which is preliminary data.</text>
</comment>
<gene>
    <name evidence="2" type="ORF">Tci_049189</name>
</gene>
<feature type="region of interest" description="Disordered" evidence="1">
    <location>
        <begin position="347"/>
        <end position="368"/>
    </location>
</feature>
<feature type="compositionally biased region" description="Acidic residues" evidence="1">
    <location>
        <begin position="191"/>
        <end position="204"/>
    </location>
</feature>
<sequence>MYLRSVIERYFGRNVLVNVFWVKGFLDNSSTCVRLTKVSVWDVDNDVMAIIVIHVCVNNVELVLQIEFVFIALMEMDSQSLVASVKAQDIYELLRKLIEDLHIISEELEEYINSPSWNRPVFYDDEEHSIQYNEHLENSSNAIAPVLPTEEPDNSLSMRDGHLSTIPETELDEVIKSSIENLIPVPSESEVTSDNESDDDESLSNEDVPMENFKIYSNPLVDDKESISHKIDPYYFNAKSNLLESLLDRDTLIDSSPKFDYFLEEFSGELTQIDPIPPKIKEADFDLEKEIRLVENLFDSQMEEIDLFLYMNDLMPPGIESGDYDSKGDIHFLEELLCNDTLPLPENKSSNFDHHDDPSFPRPPPEPPDVEIFFDFEPDTGVLIVTVVEDISEHHVFMPKVLPSQPTLCPNIDTLLLFSSENKDKVFKHGILSYLLVSHRAKAISDFSESPMMMYGGDVPLLNVLFLHFYPP</sequence>
<proteinExistence type="predicted"/>
<reference evidence="2" key="1">
    <citation type="journal article" date="2019" name="Sci. Rep.">
        <title>Draft genome of Tanacetum cinerariifolium, the natural source of mosquito coil.</title>
        <authorList>
            <person name="Yamashiro T."/>
            <person name="Shiraishi A."/>
            <person name="Satake H."/>
            <person name="Nakayama K."/>
        </authorList>
    </citation>
    <scope>NUCLEOTIDE SEQUENCE</scope>
</reference>
<accession>A0A6L2MTA3</accession>
<evidence type="ECO:0000313" key="2">
    <source>
        <dbReference type="EMBL" id="GEU77211.1"/>
    </source>
</evidence>
<dbReference type="AlphaFoldDB" id="A0A6L2MTA3"/>
<dbReference type="EMBL" id="BKCJ010007428">
    <property type="protein sequence ID" value="GEU77211.1"/>
    <property type="molecule type" value="Genomic_DNA"/>
</dbReference>
<protein>
    <recommendedName>
        <fullName evidence="3">Reverse transcriptase domain-containing protein</fullName>
    </recommendedName>
</protein>
<evidence type="ECO:0008006" key="3">
    <source>
        <dbReference type="Google" id="ProtNLM"/>
    </source>
</evidence>
<name>A0A6L2MTA3_TANCI</name>
<feature type="region of interest" description="Disordered" evidence="1">
    <location>
        <begin position="185"/>
        <end position="206"/>
    </location>
</feature>